<dbReference type="Gene3D" id="1.20.1250.20">
    <property type="entry name" value="MFS general substrate transporter like domains"/>
    <property type="match status" value="1"/>
</dbReference>
<feature type="transmembrane region" description="Helical" evidence="5">
    <location>
        <begin position="375"/>
        <end position="397"/>
    </location>
</feature>
<evidence type="ECO:0000256" key="5">
    <source>
        <dbReference type="SAM" id="Phobius"/>
    </source>
</evidence>
<feature type="transmembrane region" description="Helical" evidence="5">
    <location>
        <begin position="288"/>
        <end position="321"/>
    </location>
</feature>
<feature type="transmembrane region" description="Helical" evidence="5">
    <location>
        <begin position="71"/>
        <end position="91"/>
    </location>
</feature>
<dbReference type="InterPro" id="IPR020846">
    <property type="entry name" value="MFS_dom"/>
</dbReference>
<feature type="transmembrane region" description="Helical" evidence="5">
    <location>
        <begin position="214"/>
        <end position="236"/>
    </location>
</feature>
<dbReference type="InterPro" id="IPR036259">
    <property type="entry name" value="MFS_trans_sf"/>
</dbReference>
<dbReference type="Proteomes" id="UP000290365">
    <property type="component" value="Chromosome"/>
</dbReference>
<dbReference type="GO" id="GO:0022857">
    <property type="term" value="F:transmembrane transporter activity"/>
    <property type="evidence" value="ECO:0007669"/>
    <property type="project" value="InterPro"/>
</dbReference>
<dbReference type="CDD" id="cd06174">
    <property type="entry name" value="MFS"/>
    <property type="match status" value="1"/>
</dbReference>
<evidence type="ECO:0000259" key="6">
    <source>
        <dbReference type="PROSITE" id="PS50850"/>
    </source>
</evidence>
<dbReference type="Pfam" id="PF07690">
    <property type="entry name" value="MFS_1"/>
    <property type="match status" value="1"/>
</dbReference>
<proteinExistence type="predicted"/>
<dbReference type="RefSeq" id="WP_129889156.1">
    <property type="nucleotide sequence ID" value="NZ_CP035758.1"/>
</dbReference>
<reference evidence="7 8" key="1">
    <citation type="submission" date="2019-01" db="EMBL/GenBank/DDBJ databases">
        <title>Ktedonosporobacter rubrisoli SCAWS-G2.</title>
        <authorList>
            <person name="Huang Y."/>
            <person name="Yan B."/>
        </authorList>
    </citation>
    <scope>NUCLEOTIDE SEQUENCE [LARGE SCALE GENOMIC DNA]</scope>
    <source>
        <strain evidence="7 8">SCAWS-G2</strain>
    </source>
</reference>
<evidence type="ECO:0000256" key="2">
    <source>
        <dbReference type="ARBA" id="ARBA00022692"/>
    </source>
</evidence>
<dbReference type="AlphaFoldDB" id="A0A4P6JS07"/>
<accession>A0A4P6JS07</accession>
<name>A0A4P6JS07_KTERU</name>
<keyword evidence="4 5" id="KW-0472">Membrane</keyword>
<organism evidence="7 8">
    <name type="scientific">Ktedonosporobacter rubrisoli</name>
    <dbReference type="NCBI Taxonomy" id="2509675"/>
    <lineage>
        <taxon>Bacteria</taxon>
        <taxon>Bacillati</taxon>
        <taxon>Chloroflexota</taxon>
        <taxon>Ktedonobacteria</taxon>
        <taxon>Ktedonobacterales</taxon>
        <taxon>Ktedonosporobacteraceae</taxon>
        <taxon>Ktedonosporobacter</taxon>
    </lineage>
</organism>
<feature type="transmembrane region" description="Helical" evidence="5">
    <location>
        <begin position="161"/>
        <end position="180"/>
    </location>
</feature>
<feature type="transmembrane region" description="Helical" evidence="5">
    <location>
        <begin position="7"/>
        <end position="30"/>
    </location>
</feature>
<dbReference type="KEGG" id="kbs:EPA93_19720"/>
<evidence type="ECO:0000256" key="4">
    <source>
        <dbReference type="ARBA" id="ARBA00023136"/>
    </source>
</evidence>
<protein>
    <submittedName>
        <fullName evidence="7">MFS transporter</fullName>
    </submittedName>
</protein>
<evidence type="ECO:0000256" key="3">
    <source>
        <dbReference type="ARBA" id="ARBA00022989"/>
    </source>
</evidence>
<keyword evidence="8" id="KW-1185">Reference proteome</keyword>
<sequence length="407" mass="43771">MKGRAYIVYLILEGAFALFFALIATVNLVYQVEVAHLNPLQLVLVGTVLEVTSLICQIPSGILADVYSRRLAIIVGICLIGLGFVLEGAIASFETILLAQIIWGVGFTCVDGAREAWIADEVGEQNVAHAYLRGEQIGQICAMVGIIASVSIASIRLNLSIIVGGLLFIGLAVFLLLVMPEQGFRASSAREPISWQALGKTLLEGGKLVRQRTVLLIILGVAIFFGLSGEGFDRLWIDHIVTNFQLPVLGNLKPVVWFGIIQAGSMLLSIVLTEYVRRKLDMQSHATIALTLLVFNAVRIMCIVLFALAGNFVLALLAYWGASVVRQASRPIYTTWLTRNIDANVRATLLSLGGLLDSLGQIAGGPMVGLVGLLASLRAALVVTGIALVPVLPLFAWTMRKEKEPGA</sequence>
<keyword evidence="2 5" id="KW-0812">Transmembrane</keyword>
<dbReference type="PANTHER" id="PTHR23530">
    <property type="entry name" value="TRANSPORT PROTEIN-RELATED"/>
    <property type="match status" value="1"/>
</dbReference>
<dbReference type="InterPro" id="IPR053160">
    <property type="entry name" value="MFS_DHA3_Transporter"/>
</dbReference>
<evidence type="ECO:0000313" key="7">
    <source>
        <dbReference type="EMBL" id="QBD78103.1"/>
    </source>
</evidence>
<keyword evidence="3 5" id="KW-1133">Transmembrane helix</keyword>
<dbReference type="PANTHER" id="PTHR23530:SF1">
    <property type="entry name" value="PERMEASE, MAJOR FACILITATOR SUPERFAMILY-RELATED"/>
    <property type="match status" value="1"/>
</dbReference>
<feature type="transmembrane region" description="Helical" evidence="5">
    <location>
        <begin position="256"/>
        <end position="276"/>
    </location>
</feature>
<dbReference type="InterPro" id="IPR011701">
    <property type="entry name" value="MFS"/>
</dbReference>
<feature type="transmembrane region" description="Helical" evidence="5">
    <location>
        <begin position="42"/>
        <end position="64"/>
    </location>
</feature>
<dbReference type="OrthoDB" id="9816124at2"/>
<dbReference type="EMBL" id="CP035758">
    <property type="protein sequence ID" value="QBD78103.1"/>
    <property type="molecule type" value="Genomic_DNA"/>
</dbReference>
<evidence type="ECO:0000313" key="8">
    <source>
        <dbReference type="Proteomes" id="UP000290365"/>
    </source>
</evidence>
<dbReference type="SUPFAM" id="SSF103473">
    <property type="entry name" value="MFS general substrate transporter"/>
    <property type="match status" value="1"/>
</dbReference>
<gene>
    <name evidence="7" type="ORF">EPA93_19720</name>
</gene>
<comment type="subcellular location">
    <subcellularLocation>
        <location evidence="1">Cell membrane</location>
        <topology evidence="1">Multi-pass membrane protein</topology>
    </subcellularLocation>
</comment>
<dbReference type="PROSITE" id="PS50850">
    <property type="entry name" value="MFS"/>
    <property type="match status" value="1"/>
</dbReference>
<feature type="domain" description="Major facilitator superfamily (MFS) profile" evidence="6">
    <location>
        <begin position="1"/>
        <end position="402"/>
    </location>
</feature>
<evidence type="ECO:0000256" key="1">
    <source>
        <dbReference type="ARBA" id="ARBA00004651"/>
    </source>
</evidence>
<dbReference type="GO" id="GO:0005886">
    <property type="term" value="C:plasma membrane"/>
    <property type="evidence" value="ECO:0007669"/>
    <property type="project" value="UniProtKB-SubCell"/>
</dbReference>